<protein>
    <recommendedName>
        <fullName evidence="1">UPF0738 protein GS18_0200360</fullName>
    </recommendedName>
</protein>
<dbReference type="AlphaFoldDB" id="A0A084H1M1"/>
<evidence type="ECO:0000313" key="3">
    <source>
        <dbReference type="Proteomes" id="UP000028549"/>
    </source>
</evidence>
<comment type="caution">
    <text evidence="2">The sequence shown here is derived from an EMBL/GenBank/DDBJ whole genome shotgun (WGS) entry which is preliminary data.</text>
</comment>
<comment type="similarity">
    <text evidence="1">Belongs to the UPF0738 family.</text>
</comment>
<dbReference type="Proteomes" id="UP000028549">
    <property type="component" value="Unassembled WGS sequence"/>
</dbReference>
<dbReference type="RefSeq" id="WP_029565146.1">
    <property type="nucleotide sequence ID" value="NZ_JNVC02000001.1"/>
</dbReference>
<dbReference type="EMBL" id="JNVC02000001">
    <property type="protein sequence ID" value="KEZ53483.1"/>
    <property type="molecule type" value="Genomic_DNA"/>
</dbReference>
<organism evidence="2 3">
    <name type="scientific">Metabacillus indicus</name>
    <name type="common">Bacillus indicus</name>
    <dbReference type="NCBI Taxonomy" id="246786"/>
    <lineage>
        <taxon>Bacteria</taxon>
        <taxon>Bacillati</taxon>
        <taxon>Bacillota</taxon>
        <taxon>Bacilli</taxon>
        <taxon>Bacillales</taxon>
        <taxon>Bacillaceae</taxon>
        <taxon>Metabacillus</taxon>
    </lineage>
</organism>
<proteinExistence type="inferred from homology"/>
<dbReference type="Pfam" id="PF19785">
    <property type="entry name" value="UPF0738"/>
    <property type="match status" value="1"/>
</dbReference>
<dbReference type="HAMAP" id="MF_01861">
    <property type="entry name" value="UPF0738"/>
    <property type="match status" value="1"/>
</dbReference>
<reference evidence="2 3" key="1">
    <citation type="journal article" date="2005" name="Int. J. Syst. Evol. Microbiol.">
        <title>Bacillus cibi sp. nov., isolated from jeotgal, a traditional Korean fermented seafood.</title>
        <authorList>
            <person name="Yoon J.H."/>
            <person name="Lee C.H."/>
            <person name="Oh T.K."/>
        </authorList>
    </citation>
    <scope>NUCLEOTIDE SEQUENCE [LARGE SCALE GENOMIC DNA]</scope>
    <source>
        <strain evidence="2 3">DSM 16189</strain>
    </source>
</reference>
<name>A0A084H1M1_METID</name>
<evidence type="ECO:0000256" key="1">
    <source>
        <dbReference type="HAMAP-Rule" id="MF_01861"/>
    </source>
</evidence>
<accession>A0A084H1M1</accession>
<dbReference type="STRING" id="246786.GS18_0200360"/>
<gene>
    <name evidence="2" type="ORF">GS18_0200360</name>
</gene>
<keyword evidence="3" id="KW-1185">Reference proteome</keyword>
<evidence type="ECO:0000313" key="2">
    <source>
        <dbReference type="EMBL" id="KEZ53483.1"/>
    </source>
</evidence>
<sequence>MKQRIEVTGAVRENDRMIFQAQPFEESDLAGLTAVGQVLADSDQLSFIYILDYQEEFIYANLPSKIWPELKETLDSSIPAYLAVNGLAIELKDLHDELSALLENIKGNANYGEEMERRAVETFGLED</sequence>
<dbReference type="OrthoDB" id="2966478at2"/>
<dbReference type="InterPro" id="IPR020908">
    <property type="entry name" value="UPF0738"/>
</dbReference>